<dbReference type="EMBL" id="CAHIKZ030002152">
    <property type="protein sequence ID" value="CAE1282026.1"/>
    <property type="molecule type" value="Genomic_DNA"/>
</dbReference>
<name>A0A812CZT4_ACAPH</name>
<proteinExistence type="predicted"/>
<keyword evidence="4" id="KW-1185">Reference proteome</keyword>
<keyword evidence="2" id="KW-1133">Transmembrane helix</keyword>
<protein>
    <submittedName>
        <fullName evidence="3">Uncharacterized protein</fullName>
    </submittedName>
</protein>
<evidence type="ECO:0000256" key="2">
    <source>
        <dbReference type="SAM" id="Phobius"/>
    </source>
</evidence>
<dbReference type="Pfam" id="PF07801">
    <property type="entry name" value="DUF1647"/>
    <property type="match status" value="1"/>
</dbReference>
<evidence type="ECO:0000313" key="4">
    <source>
        <dbReference type="Proteomes" id="UP000597762"/>
    </source>
</evidence>
<keyword evidence="2" id="KW-0812">Transmembrane</keyword>
<reference evidence="3" key="1">
    <citation type="submission" date="2021-01" db="EMBL/GenBank/DDBJ databases">
        <authorList>
            <person name="Li R."/>
            <person name="Bekaert M."/>
        </authorList>
    </citation>
    <scope>NUCLEOTIDE SEQUENCE</scope>
    <source>
        <strain evidence="3">Farmed</strain>
    </source>
</reference>
<evidence type="ECO:0000313" key="3">
    <source>
        <dbReference type="EMBL" id="CAE1282026.1"/>
    </source>
</evidence>
<gene>
    <name evidence="3" type="ORF">SPHA_43186</name>
</gene>
<dbReference type="PANTHER" id="PTHR31389">
    <property type="entry name" value="LD39211P"/>
    <property type="match status" value="1"/>
</dbReference>
<dbReference type="Proteomes" id="UP000597762">
    <property type="component" value="Unassembled WGS sequence"/>
</dbReference>
<organism evidence="3 4">
    <name type="scientific">Acanthosepion pharaonis</name>
    <name type="common">Pharaoh cuttlefish</name>
    <name type="synonym">Sepia pharaonis</name>
    <dbReference type="NCBI Taxonomy" id="158019"/>
    <lineage>
        <taxon>Eukaryota</taxon>
        <taxon>Metazoa</taxon>
        <taxon>Spiralia</taxon>
        <taxon>Lophotrochozoa</taxon>
        <taxon>Mollusca</taxon>
        <taxon>Cephalopoda</taxon>
        <taxon>Coleoidea</taxon>
        <taxon>Decapodiformes</taxon>
        <taxon>Sepiida</taxon>
        <taxon>Sepiina</taxon>
        <taxon>Sepiidae</taxon>
        <taxon>Acanthosepion</taxon>
    </lineage>
</organism>
<dbReference type="PANTHER" id="PTHR31389:SF4">
    <property type="entry name" value="LD39211P"/>
    <property type="match status" value="1"/>
</dbReference>
<dbReference type="AlphaFoldDB" id="A0A812CZT4"/>
<feature type="compositionally biased region" description="Basic and acidic residues" evidence="1">
    <location>
        <begin position="41"/>
        <end position="127"/>
    </location>
</feature>
<evidence type="ECO:0000256" key="1">
    <source>
        <dbReference type="SAM" id="MobiDB-lite"/>
    </source>
</evidence>
<feature type="transmembrane region" description="Helical" evidence="2">
    <location>
        <begin position="12"/>
        <end position="30"/>
    </location>
</feature>
<dbReference type="InterPro" id="IPR012444">
    <property type="entry name" value="DUF1647"/>
</dbReference>
<comment type="caution">
    <text evidence="3">The sequence shown here is derived from an EMBL/GenBank/DDBJ whole genome shotgun (WGS) entry which is preliminary data.</text>
</comment>
<dbReference type="OrthoDB" id="5954868at2759"/>
<accession>A0A812CZT4</accession>
<sequence>MRPRTCRRYCRYGVLFLLGYLLVQGVVWIGKELMSDDEDPVVIKESEKIKDDRLQEEQKKPPESLEKKSDDRSDRSDDRDKGLKFKDADSEEAKRKEDSKRKEAEAKEAAEEKKAKDLEKKRQKEEAEVLRKLEIEETIRKVEAAAKESKAKAKAEAEKKEEALKLEQQLRKEEEIRHQMELQHQEKLRKQEEEKLKKLQEEEEARRLADAKKQAELRVELEKLQKEIIEKRMDEVPKDEAVPHDASQDHQGDEHYKYSIDVEGTGKIVHGRHFAMKASKTEHDIEEEAERHMRLNFPDDHFPVIVTAVTRQTLNDVEKLIESVQYFLPDKKLVIFHIDLSEEQIAKLESACNVETRIFWMWMFPAHVHNCSETSWRPIVIQLALAEFGSVMWINPTTRLVKGHFQSLIKESEEEDLLILTSNKHYSTYSVTHPDMYTYLPTNMEMLKKISHIEIRLVIIHNTKRIQNKLLKWLILCSLEKGCLSPVGSRHQCDSPLTKTVYANCHRFDESAMNILLKNYFGFKLESFARDDTYTMDTADWKGIPKIKNCR</sequence>
<keyword evidence="2" id="KW-0472">Membrane</keyword>
<feature type="region of interest" description="Disordered" evidence="1">
    <location>
        <begin position="40"/>
        <end position="127"/>
    </location>
</feature>